<evidence type="ECO:0000313" key="3">
    <source>
        <dbReference type="Proteomes" id="UP000198374"/>
    </source>
</evidence>
<organism evidence="2 3">
    <name type="scientific">Secundilactobacillus mixtipabuli</name>
    <dbReference type="NCBI Taxonomy" id="1435342"/>
    <lineage>
        <taxon>Bacteria</taxon>
        <taxon>Bacillati</taxon>
        <taxon>Bacillota</taxon>
        <taxon>Bacilli</taxon>
        <taxon>Lactobacillales</taxon>
        <taxon>Lactobacillaceae</taxon>
        <taxon>Secundilactobacillus</taxon>
    </lineage>
</organism>
<proteinExistence type="predicted"/>
<comment type="caution">
    <text evidence="2">The sequence shown here is derived from an EMBL/GenBank/DDBJ whole genome shotgun (WGS) entry which is preliminary data.</text>
</comment>
<feature type="transmembrane region" description="Helical" evidence="1">
    <location>
        <begin position="5"/>
        <end position="23"/>
    </location>
</feature>
<dbReference type="Proteomes" id="UP000198374">
    <property type="component" value="Unassembled WGS sequence"/>
</dbReference>
<dbReference type="AlphaFoldDB" id="A0A1Z5I9V3"/>
<accession>A0A1Z5I9V3</accession>
<keyword evidence="1" id="KW-0472">Membrane</keyword>
<keyword evidence="1" id="KW-0812">Transmembrane</keyword>
<evidence type="ECO:0000313" key="2">
    <source>
        <dbReference type="EMBL" id="GAW98572.1"/>
    </source>
</evidence>
<name>A0A1Z5I9V3_9LACO</name>
<evidence type="ECO:0008006" key="4">
    <source>
        <dbReference type="Google" id="ProtNLM"/>
    </source>
</evidence>
<dbReference type="EMBL" id="BCMF01000002">
    <property type="protein sequence ID" value="GAW98572.1"/>
    <property type="molecule type" value="Genomic_DNA"/>
</dbReference>
<gene>
    <name evidence="2" type="ORF">IWT30_00519</name>
</gene>
<protein>
    <recommendedName>
        <fullName evidence="4">DUF3311 domain-containing protein</fullName>
    </recommendedName>
</protein>
<reference evidence="2 3" key="1">
    <citation type="submission" date="2015-11" db="EMBL/GenBank/DDBJ databases">
        <title>Draft genome sequences of new species of the genus Lactobacillus isolated from orchardgrass silage.</title>
        <authorList>
            <person name="Tohno M."/>
            <person name="Tanizawa Y."/>
            <person name="Arita M."/>
        </authorList>
    </citation>
    <scope>NUCLEOTIDE SEQUENCE [LARGE SCALE GENOMIC DNA]</scope>
    <source>
        <strain evidence="2 3">IWT30</strain>
    </source>
</reference>
<keyword evidence="1" id="KW-1133">Transmembrane helix</keyword>
<evidence type="ECO:0000256" key="1">
    <source>
        <dbReference type="SAM" id="Phobius"/>
    </source>
</evidence>
<sequence length="81" mass="9073">MKGLAYFLIVLVPALIIGTTVYFTRNWVPTSLPTIVAWTAAWLISMVLVTVLYLGLIHRPNAARNQDSKEAEQNKGEDQQD</sequence>
<feature type="transmembrane region" description="Helical" evidence="1">
    <location>
        <begin position="35"/>
        <end position="56"/>
    </location>
</feature>
<keyword evidence="3" id="KW-1185">Reference proteome</keyword>